<dbReference type="InterPro" id="IPR046342">
    <property type="entry name" value="CBS_dom_sf"/>
</dbReference>
<evidence type="ECO:0000313" key="3">
    <source>
        <dbReference type="EMBL" id="SFV69367.1"/>
    </source>
</evidence>
<dbReference type="SMART" id="SM00116">
    <property type="entry name" value="CBS"/>
    <property type="match status" value="2"/>
</dbReference>
<dbReference type="PANTHER" id="PTHR43080">
    <property type="entry name" value="CBS DOMAIN-CONTAINING PROTEIN CBSX3, MITOCHONDRIAL"/>
    <property type="match status" value="1"/>
</dbReference>
<dbReference type="InterPro" id="IPR000644">
    <property type="entry name" value="CBS_dom"/>
</dbReference>
<reference evidence="3" key="1">
    <citation type="submission" date="2016-10" db="EMBL/GenBank/DDBJ databases">
        <authorList>
            <person name="de Groot N.N."/>
        </authorList>
    </citation>
    <scope>NUCLEOTIDE SEQUENCE</scope>
</reference>
<feature type="domain" description="CBS" evidence="2">
    <location>
        <begin position="76"/>
        <end position="129"/>
    </location>
</feature>
<organism evidence="3">
    <name type="scientific">hydrothermal vent metagenome</name>
    <dbReference type="NCBI Taxonomy" id="652676"/>
    <lineage>
        <taxon>unclassified sequences</taxon>
        <taxon>metagenomes</taxon>
        <taxon>ecological metagenomes</taxon>
    </lineage>
</organism>
<keyword evidence="1" id="KW-0129">CBS domain</keyword>
<protein>
    <recommendedName>
        <fullName evidence="2">CBS domain-containing protein</fullName>
    </recommendedName>
</protein>
<dbReference type="SUPFAM" id="SSF54631">
    <property type="entry name" value="CBS-domain pair"/>
    <property type="match status" value="1"/>
</dbReference>
<dbReference type="PROSITE" id="PS51371">
    <property type="entry name" value="CBS"/>
    <property type="match status" value="1"/>
</dbReference>
<dbReference type="EMBL" id="FPHJ01000066">
    <property type="protein sequence ID" value="SFV69367.1"/>
    <property type="molecule type" value="Genomic_DNA"/>
</dbReference>
<accession>A0A1W1CUH7</accession>
<dbReference type="InterPro" id="IPR051257">
    <property type="entry name" value="Diverse_CBS-Domain"/>
</dbReference>
<dbReference type="Gene3D" id="3.10.580.10">
    <property type="entry name" value="CBS-domain"/>
    <property type="match status" value="1"/>
</dbReference>
<evidence type="ECO:0000256" key="1">
    <source>
        <dbReference type="ARBA" id="ARBA00023122"/>
    </source>
</evidence>
<evidence type="ECO:0000259" key="2">
    <source>
        <dbReference type="PROSITE" id="PS51371"/>
    </source>
</evidence>
<gene>
    <name evidence="3" type="ORF">MNB_SUP05-5-133</name>
</gene>
<name>A0A1W1CUH7_9ZZZZ</name>
<dbReference type="PANTHER" id="PTHR43080:SF2">
    <property type="entry name" value="CBS DOMAIN-CONTAINING PROTEIN"/>
    <property type="match status" value="1"/>
</dbReference>
<dbReference type="Pfam" id="PF00571">
    <property type="entry name" value="CBS"/>
    <property type="match status" value="2"/>
</dbReference>
<sequence length="129" mass="14907">MRTLVKEIMWKEFDIIDGMSTVSDALNNMQHKKTKLLIVDKRDEFDEYGIVLTNDIATKIIAKDKSFDRVNVYEIMTKPAISVHPDMDVRYCIHLLSRLNLSRCLVMEDKKIVGIISMTNIVFNGLRVS</sequence>
<proteinExistence type="predicted"/>
<dbReference type="AlphaFoldDB" id="A0A1W1CUH7"/>